<dbReference type="InterPro" id="IPR016161">
    <property type="entry name" value="Ald_DH/histidinol_DH"/>
</dbReference>
<dbReference type="Gene3D" id="3.40.309.10">
    <property type="entry name" value="Aldehyde Dehydrogenase, Chain A, domain 2"/>
    <property type="match status" value="1"/>
</dbReference>
<evidence type="ECO:0000313" key="6">
    <source>
        <dbReference type="EMBL" id="NEC61106.1"/>
    </source>
</evidence>
<feature type="active site" evidence="3">
    <location>
        <position position="253"/>
    </location>
</feature>
<dbReference type="RefSeq" id="WP_067587601.1">
    <property type="nucleotide sequence ID" value="NZ_JAAGNC010000189.1"/>
</dbReference>
<organism evidence="6 7">
    <name type="scientific">Amycolatopsis rubida</name>
    <dbReference type="NCBI Taxonomy" id="112413"/>
    <lineage>
        <taxon>Bacteria</taxon>
        <taxon>Bacillati</taxon>
        <taxon>Actinomycetota</taxon>
        <taxon>Actinomycetes</taxon>
        <taxon>Pseudonocardiales</taxon>
        <taxon>Pseudonocardiaceae</taxon>
        <taxon>Amycolatopsis</taxon>
    </lineage>
</organism>
<comment type="caution">
    <text evidence="6">The sequence shown here is derived from an EMBL/GenBank/DDBJ whole genome shotgun (WGS) entry which is preliminary data.</text>
</comment>
<sequence length="488" mass="52076">MVWQGPYDKIFVGGSWVDPVSRESIPVVSPFTEQVIARVPDSAAADVDRAVAAARDAFDRGHWPRMALQERMAVLRQVSAQLLARESEVAQLVTHEMGCPITLSHQMQARNPRLVIDAFLEIAPEYEWSTVRRSTTGQALVTREPVGVVAAITPWNAPLLTMMVKVAPALLAGCTVVIKPAPEAPLSVYLFAEMLQNAGLPAGVVNIVPAGREVGEHLVRHPGVDKVSFTGSTAAGRRIASLCGNDLRRVTLELGGKSAAVILDDADMDVVIDCVRTVSMRNSGQTCSNKTRLVVPASREAELKDRLVALVEETRVGDPADPATHIGPLVAARQRDLVEGYIKAGAEEGAKVLVGGGRPAGLAHGWFVEPTIFTGVEPSMRIAQEEIFGPVVSVLAYRNEDEAVAIANDSTYGLSGSVFSADDEHALSVARRIRTGTVELNGKPVGWHAPVGGFKCSGLGREAGPEGFEAYVELKSYGLTDRLAASLS</sequence>
<dbReference type="SUPFAM" id="SSF53720">
    <property type="entry name" value="ALDH-like"/>
    <property type="match status" value="1"/>
</dbReference>
<evidence type="ECO:0000313" key="7">
    <source>
        <dbReference type="Proteomes" id="UP000470404"/>
    </source>
</evidence>
<name>A0ABX0C7W7_9PSEU</name>
<evidence type="ECO:0000256" key="4">
    <source>
        <dbReference type="RuleBase" id="RU003345"/>
    </source>
</evidence>
<comment type="similarity">
    <text evidence="1 4">Belongs to the aldehyde dehydrogenase family.</text>
</comment>
<dbReference type="PANTHER" id="PTHR42804:SF1">
    <property type="entry name" value="ALDEHYDE DEHYDROGENASE-RELATED"/>
    <property type="match status" value="1"/>
</dbReference>
<dbReference type="Pfam" id="PF00171">
    <property type="entry name" value="Aldedh"/>
    <property type="match status" value="1"/>
</dbReference>
<reference evidence="6 7" key="1">
    <citation type="submission" date="2020-01" db="EMBL/GenBank/DDBJ databases">
        <title>Insect and environment-associated Actinomycetes.</title>
        <authorList>
            <person name="Currrie C."/>
            <person name="Chevrette M."/>
            <person name="Carlson C."/>
            <person name="Stubbendieck R."/>
            <person name="Wendt-Pienkowski E."/>
        </authorList>
    </citation>
    <scope>NUCLEOTIDE SEQUENCE [LARGE SCALE GENOMIC DNA]</scope>
    <source>
        <strain evidence="6 7">SID8386</strain>
    </source>
</reference>
<dbReference type="EMBL" id="JAAGNC010000189">
    <property type="protein sequence ID" value="NEC61106.1"/>
    <property type="molecule type" value="Genomic_DNA"/>
</dbReference>
<gene>
    <name evidence="6" type="ORF">G3I59_37300</name>
</gene>
<dbReference type="InterPro" id="IPR029510">
    <property type="entry name" value="Ald_DH_CS_GLU"/>
</dbReference>
<evidence type="ECO:0000256" key="2">
    <source>
        <dbReference type="ARBA" id="ARBA00023002"/>
    </source>
</evidence>
<accession>A0ABX0C7W7</accession>
<dbReference type="PROSITE" id="PS00687">
    <property type="entry name" value="ALDEHYDE_DEHYDR_GLU"/>
    <property type="match status" value="1"/>
</dbReference>
<evidence type="ECO:0000256" key="3">
    <source>
        <dbReference type="PROSITE-ProRule" id="PRU10007"/>
    </source>
</evidence>
<dbReference type="CDD" id="cd07139">
    <property type="entry name" value="ALDH_AldA-Rv0768"/>
    <property type="match status" value="1"/>
</dbReference>
<dbReference type="InterPro" id="IPR016163">
    <property type="entry name" value="Ald_DH_C"/>
</dbReference>
<keyword evidence="2 4" id="KW-0560">Oxidoreductase</keyword>
<evidence type="ECO:0000256" key="1">
    <source>
        <dbReference type="ARBA" id="ARBA00009986"/>
    </source>
</evidence>
<keyword evidence="7" id="KW-1185">Reference proteome</keyword>
<feature type="domain" description="Aldehyde dehydrogenase" evidence="5">
    <location>
        <begin position="16"/>
        <end position="476"/>
    </location>
</feature>
<protein>
    <submittedName>
        <fullName evidence="6">Aldehyde dehydrogenase</fullName>
    </submittedName>
</protein>
<proteinExistence type="inferred from homology"/>
<dbReference type="PANTHER" id="PTHR42804">
    <property type="entry name" value="ALDEHYDE DEHYDROGENASE"/>
    <property type="match status" value="1"/>
</dbReference>
<dbReference type="Gene3D" id="3.40.605.10">
    <property type="entry name" value="Aldehyde Dehydrogenase, Chain A, domain 1"/>
    <property type="match status" value="1"/>
</dbReference>
<dbReference type="InterPro" id="IPR015590">
    <property type="entry name" value="Aldehyde_DH_dom"/>
</dbReference>
<evidence type="ECO:0000259" key="5">
    <source>
        <dbReference type="Pfam" id="PF00171"/>
    </source>
</evidence>
<dbReference type="Proteomes" id="UP000470404">
    <property type="component" value="Unassembled WGS sequence"/>
</dbReference>
<dbReference type="InterPro" id="IPR016162">
    <property type="entry name" value="Ald_DH_N"/>
</dbReference>